<dbReference type="EMBL" id="BAABKB010000033">
    <property type="protein sequence ID" value="GAA5030716.1"/>
    <property type="molecule type" value="Genomic_DNA"/>
</dbReference>
<evidence type="ECO:0008006" key="4">
    <source>
        <dbReference type="Google" id="ProtNLM"/>
    </source>
</evidence>
<evidence type="ECO:0000313" key="2">
    <source>
        <dbReference type="EMBL" id="GAA5030716.1"/>
    </source>
</evidence>
<accession>A0ABP9JFQ7</accession>
<evidence type="ECO:0000313" key="3">
    <source>
        <dbReference type="Proteomes" id="UP001501759"/>
    </source>
</evidence>
<protein>
    <recommendedName>
        <fullName evidence="4">Histidine phosphatase family protein</fullName>
    </recommendedName>
</protein>
<gene>
    <name evidence="2" type="ORF">GCM10023335_71420</name>
</gene>
<organism evidence="2 3">
    <name type="scientific">Streptomyces siamensis</name>
    <dbReference type="NCBI Taxonomy" id="1274986"/>
    <lineage>
        <taxon>Bacteria</taxon>
        <taxon>Bacillati</taxon>
        <taxon>Actinomycetota</taxon>
        <taxon>Actinomycetes</taxon>
        <taxon>Kitasatosporales</taxon>
        <taxon>Streptomycetaceae</taxon>
        <taxon>Streptomyces</taxon>
    </lineage>
</organism>
<reference evidence="3" key="1">
    <citation type="journal article" date="2019" name="Int. J. Syst. Evol. Microbiol.">
        <title>The Global Catalogue of Microorganisms (GCM) 10K type strain sequencing project: providing services to taxonomists for standard genome sequencing and annotation.</title>
        <authorList>
            <consortium name="The Broad Institute Genomics Platform"/>
            <consortium name="The Broad Institute Genome Sequencing Center for Infectious Disease"/>
            <person name="Wu L."/>
            <person name="Ma J."/>
        </authorList>
    </citation>
    <scope>NUCLEOTIDE SEQUENCE [LARGE SCALE GENOMIC DNA]</scope>
    <source>
        <strain evidence="3">JCM 18409</strain>
    </source>
</reference>
<comment type="caution">
    <text evidence="2">The sequence shown here is derived from an EMBL/GenBank/DDBJ whole genome shotgun (WGS) entry which is preliminary data.</text>
</comment>
<keyword evidence="3" id="KW-1185">Reference proteome</keyword>
<dbReference type="Pfam" id="PF00300">
    <property type="entry name" value="His_Phos_1"/>
    <property type="match status" value="1"/>
</dbReference>
<dbReference type="InterPro" id="IPR029033">
    <property type="entry name" value="His_PPase_superfam"/>
</dbReference>
<dbReference type="Gene3D" id="3.40.50.1240">
    <property type="entry name" value="Phosphoglycerate mutase-like"/>
    <property type="match status" value="1"/>
</dbReference>
<name>A0ABP9JFQ7_9ACTN</name>
<dbReference type="SUPFAM" id="SSF53254">
    <property type="entry name" value="Phosphoglycerate mutase-like"/>
    <property type="match status" value="1"/>
</dbReference>
<dbReference type="Proteomes" id="UP001501759">
    <property type="component" value="Unassembled WGS sequence"/>
</dbReference>
<feature type="region of interest" description="Disordered" evidence="1">
    <location>
        <begin position="1"/>
        <end position="20"/>
    </location>
</feature>
<evidence type="ECO:0000256" key="1">
    <source>
        <dbReference type="SAM" id="MobiDB-lite"/>
    </source>
</evidence>
<sequence>MAGGPVLQRAAPAAHPGRPTPTMRQIILVRHAETAWNWPGRFYAGQYGPILTPAGESEATRGDRTA</sequence>
<proteinExistence type="predicted"/>
<dbReference type="InterPro" id="IPR013078">
    <property type="entry name" value="His_Pase_superF_clade-1"/>
</dbReference>